<name>A0ABX7MAT7_9RHOO</name>
<proteinExistence type="inferred from homology"/>
<organism evidence="8 9">
    <name type="scientific">Niveibacterium microcysteis</name>
    <dbReference type="NCBI Taxonomy" id="2811415"/>
    <lineage>
        <taxon>Bacteria</taxon>
        <taxon>Pseudomonadati</taxon>
        <taxon>Pseudomonadota</taxon>
        <taxon>Betaproteobacteria</taxon>
        <taxon>Rhodocyclales</taxon>
        <taxon>Rhodocyclaceae</taxon>
        <taxon>Niveibacterium</taxon>
    </lineage>
</organism>
<dbReference type="PANTHER" id="PTHR43649:SF31">
    <property type="entry name" value="SN-GLYCEROL-3-PHOSPHATE-BINDING PERIPLASMIC PROTEIN UGPB"/>
    <property type="match status" value="1"/>
</dbReference>
<comment type="similarity">
    <text evidence="2">Belongs to the bacterial solute-binding protein 1 family.</text>
</comment>
<gene>
    <name evidence="8" type="ORF">JY500_09725</name>
</gene>
<evidence type="ECO:0000256" key="2">
    <source>
        <dbReference type="ARBA" id="ARBA00008520"/>
    </source>
</evidence>
<accession>A0ABX7MAT7</accession>
<evidence type="ECO:0000256" key="7">
    <source>
        <dbReference type="SAM" id="SignalP"/>
    </source>
</evidence>
<dbReference type="InterPro" id="IPR006059">
    <property type="entry name" value="SBP"/>
</dbReference>
<reference evidence="8 9" key="1">
    <citation type="submission" date="2021-02" db="EMBL/GenBank/DDBJ databases">
        <title>Niveibacterium changnyeongensis HC41.</title>
        <authorList>
            <person name="Kang M."/>
        </authorList>
    </citation>
    <scope>NUCLEOTIDE SEQUENCE [LARGE SCALE GENOMIC DNA]</scope>
    <source>
        <strain evidence="8 9">HC41</strain>
    </source>
</reference>
<evidence type="ECO:0000256" key="6">
    <source>
        <dbReference type="ARBA" id="ARBA00022729"/>
    </source>
</evidence>
<dbReference type="Pfam" id="PF13416">
    <property type="entry name" value="SBP_bac_8"/>
    <property type="match status" value="1"/>
</dbReference>
<evidence type="ECO:0000313" key="9">
    <source>
        <dbReference type="Proteomes" id="UP000663570"/>
    </source>
</evidence>
<dbReference type="PANTHER" id="PTHR43649">
    <property type="entry name" value="ARABINOSE-BINDING PROTEIN-RELATED"/>
    <property type="match status" value="1"/>
</dbReference>
<sequence>MNTRSLITPIALSLALFAAPAFAAPKSAKPAAPAAASADIEISSQLPKDKQEALQALIARFNESNKGARIVLTDRAWDAGAPAAAQILDGASEDAFLTGKQRYKPLFAVVKDAGVKLDVAERASPVVAPVAIDAKGRLLGLPIGLATPVFFINQDVFRKNGLDPAAVPHTWAEVQDTAGKLIDAGVACPLTVARPATVLLENTAAWHNEAFVNAKGEVAVNGLSYVRHLARMASWQKSRYLQLFGHGDEAVDRFASGSCAMLIAPQSAMPVASKGGFSIGVSALPYYQDVPGAHQNTIADGPALWVSAGRSAAEYKTIARFVAFWLEPTQQVDWMRATGYLPLNRAGYFAASSRTLGAELGHIKIAVDQLIATPATANSRATVLGSSPRVLQVLNDELDSVWNQGKAAKLALDEAVARIRALGIR</sequence>
<protein>
    <recommendedName>
        <fullName evidence="4">sn-glycerol-3-phosphate-binding periplasmic protein UgpB</fullName>
    </recommendedName>
</protein>
<keyword evidence="9" id="KW-1185">Reference proteome</keyword>
<feature type="signal peptide" evidence="7">
    <location>
        <begin position="1"/>
        <end position="23"/>
    </location>
</feature>
<evidence type="ECO:0000256" key="5">
    <source>
        <dbReference type="ARBA" id="ARBA00022448"/>
    </source>
</evidence>
<dbReference type="RefSeq" id="WP_172199220.1">
    <property type="nucleotide sequence ID" value="NZ_CP071060.1"/>
</dbReference>
<evidence type="ECO:0000256" key="1">
    <source>
        <dbReference type="ARBA" id="ARBA00004418"/>
    </source>
</evidence>
<comment type="subcellular location">
    <subcellularLocation>
        <location evidence="1">Periplasm</location>
    </subcellularLocation>
</comment>
<comment type="subunit">
    <text evidence="3">The complex is composed of two ATP-binding proteins (UgpC), two transmembrane proteins (UgpA and UgpE) and a solute-binding protein (UgpB).</text>
</comment>
<dbReference type="InterPro" id="IPR050490">
    <property type="entry name" value="Bact_solute-bd_prot1"/>
</dbReference>
<dbReference type="Proteomes" id="UP000663570">
    <property type="component" value="Chromosome"/>
</dbReference>
<keyword evidence="6 7" id="KW-0732">Signal</keyword>
<dbReference type="EMBL" id="CP071060">
    <property type="protein sequence ID" value="QSI78861.1"/>
    <property type="molecule type" value="Genomic_DNA"/>
</dbReference>
<evidence type="ECO:0000256" key="3">
    <source>
        <dbReference type="ARBA" id="ARBA00011557"/>
    </source>
</evidence>
<dbReference type="Gene3D" id="3.40.190.10">
    <property type="entry name" value="Periplasmic binding protein-like II"/>
    <property type="match status" value="2"/>
</dbReference>
<feature type="chain" id="PRO_5046680341" description="sn-glycerol-3-phosphate-binding periplasmic protein UgpB" evidence="7">
    <location>
        <begin position="24"/>
        <end position="425"/>
    </location>
</feature>
<keyword evidence="5" id="KW-0813">Transport</keyword>
<evidence type="ECO:0000256" key="4">
    <source>
        <dbReference type="ARBA" id="ARBA00017470"/>
    </source>
</evidence>
<dbReference type="SUPFAM" id="SSF53850">
    <property type="entry name" value="Periplasmic binding protein-like II"/>
    <property type="match status" value="1"/>
</dbReference>
<evidence type="ECO:0000313" key="8">
    <source>
        <dbReference type="EMBL" id="QSI78861.1"/>
    </source>
</evidence>